<dbReference type="EMBL" id="JACAZH010000035">
    <property type="protein sequence ID" value="KAF7337246.1"/>
    <property type="molecule type" value="Genomic_DNA"/>
</dbReference>
<organism evidence="1 2">
    <name type="scientific">Mycena sanguinolenta</name>
    <dbReference type="NCBI Taxonomy" id="230812"/>
    <lineage>
        <taxon>Eukaryota</taxon>
        <taxon>Fungi</taxon>
        <taxon>Dikarya</taxon>
        <taxon>Basidiomycota</taxon>
        <taxon>Agaricomycotina</taxon>
        <taxon>Agaricomycetes</taxon>
        <taxon>Agaricomycetidae</taxon>
        <taxon>Agaricales</taxon>
        <taxon>Marasmiineae</taxon>
        <taxon>Mycenaceae</taxon>
        <taxon>Mycena</taxon>
    </lineage>
</organism>
<gene>
    <name evidence="1" type="ORF">MSAN_02277100</name>
</gene>
<comment type="caution">
    <text evidence="1">The sequence shown here is derived from an EMBL/GenBank/DDBJ whole genome shotgun (WGS) entry which is preliminary data.</text>
</comment>
<dbReference type="AlphaFoldDB" id="A0A8H6XB03"/>
<accession>A0A8H6XB03</accession>
<dbReference type="Proteomes" id="UP000623467">
    <property type="component" value="Unassembled WGS sequence"/>
</dbReference>
<evidence type="ECO:0000313" key="2">
    <source>
        <dbReference type="Proteomes" id="UP000623467"/>
    </source>
</evidence>
<keyword evidence="2" id="KW-1185">Reference proteome</keyword>
<name>A0A8H6XB03_9AGAR</name>
<evidence type="ECO:0000313" key="1">
    <source>
        <dbReference type="EMBL" id="KAF7337246.1"/>
    </source>
</evidence>
<sequence>MDPQADPDGDFIVVSTLDRTESASYPGAVLPQRNELMNNAKLLVKSFGFLSSRLGARATEFQASKTARTHIQKYSEMMGRKIAGDHSVTNNYYIHGGRGGSGGVGGEQGGDGGTGQGPMVYFGQHKAGELSEFRTIRRGDLKLVKEVRLSTESGVVARQSQGMGVQRTVYHAAIRGDPGTVTVVVYQGDGAEEEWQRDVAKYESIWHPNIMQLYGLVSTKGLHTMIFHDELIPYDQFFGRFQHSPILSTYIIGYCSTEYLEANTYIYNVIGSSKEKSVWIQPSTGRLCLDLVQGGTEASSKLYWWPADVLRLEKVSLDAPDSEDIIISSLSGDQYHKLCSQPSMARRQCFQVSTKCPVGSGIFRLDSQFGTCVRITEPFQILPEEELHWNNTPDELLPNSWIRYDFPRMFALWLQLNLSFPLYEIRKAWLAQANHIFAELQELEHVEGYVFVDEVRFILRITDEHNIPKGYLFVCPPQDFCTSTEPHVNSYKWPAYAAYWSLDPSGVDRLSMEDANNLGFPAIHIETVVRGASWDHSVYQGLRRFHEGKGFDSDSWEVVRRLGYPLFEVLSDRVPFPACKVMPYSWCELDPEPCQELGHYL</sequence>
<reference evidence="1" key="1">
    <citation type="submission" date="2020-05" db="EMBL/GenBank/DDBJ databases">
        <title>Mycena genomes resolve the evolution of fungal bioluminescence.</title>
        <authorList>
            <person name="Tsai I.J."/>
        </authorList>
    </citation>
    <scope>NUCLEOTIDE SEQUENCE</scope>
    <source>
        <strain evidence="1">160909Yilan</strain>
    </source>
</reference>
<proteinExistence type="predicted"/>
<protein>
    <submittedName>
        <fullName evidence="1">Uncharacterized protein</fullName>
    </submittedName>
</protein>